<dbReference type="Proteomes" id="UP000194873">
    <property type="component" value="Unassembled WGS sequence"/>
</dbReference>
<organism evidence="3 4">
    <name type="scientific">Hymenobacter crusticola</name>
    <dbReference type="NCBI Taxonomy" id="1770526"/>
    <lineage>
        <taxon>Bacteria</taxon>
        <taxon>Pseudomonadati</taxon>
        <taxon>Bacteroidota</taxon>
        <taxon>Cytophagia</taxon>
        <taxon>Cytophagales</taxon>
        <taxon>Hymenobacteraceae</taxon>
        <taxon>Hymenobacter</taxon>
    </lineage>
</organism>
<dbReference type="Pfam" id="PF03544">
    <property type="entry name" value="TonB_C"/>
    <property type="match status" value="1"/>
</dbReference>
<dbReference type="GO" id="GO:0055085">
    <property type="term" value="P:transmembrane transport"/>
    <property type="evidence" value="ECO:0007669"/>
    <property type="project" value="InterPro"/>
</dbReference>
<protein>
    <recommendedName>
        <fullName evidence="2">TonB C-terminal domain-containing protein</fullName>
    </recommendedName>
</protein>
<dbReference type="SUPFAM" id="SSF74653">
    <property type="entry name" value="TolA/TonB C-terminal domain"/>
    <property type="match status" value="1"/>
</dbReference>
<evidence type="ECO:0000313" key="3">
    <source>
        <dbReference type="EMBL" id="OUJ74904.1"/>
    </source>
</evidence>
<evidence type="ECO:0000256" key="1">
    <source>
        <dbReference type="SAM" id="SignalP"/>
    </source>
</evidence>
<dbReference type="AlphaFoldDB" id="A0A243WGN7"/>
<dbReference type="OrthoDB" id="881712at2"/>
<gene>
    <name evidence="3" type="ORF">BXP70_09155</name>
</gene>
<dbReference type="InterPro" id="IPR037682">
    <property type="entry name" value="TonB_C"/>
</dbReference>
<dbReference type="PROSITE" id="PS52015">
    <property type="entry name" value="TONB_CTD"/>
    <property type="match status" value="1"/>
</dbReference>
<feature type="chain" id="PRO_5012918927" description="TonB C-terminal domain-containing protein" evidence="1">
    <location>
        <begin position="21"/>
        <end position="187"/>
    </location>
</feature>
<accession>A0A243WGN7</accession>
<dbReference type="Gene3D" id="3.30.1150.10">
    <property type="match status" value="1"/>
</dbReference>
<name>A0A243WGN7_9BACT</name>
<keyword evidence="4" id="KW-1185">Reference proteome</keyword>
<comment type="caution">
    <text evidence="3">The sequence shown here is derived from an EMBL/GenBank/DDBJ whole genome shotgun (WGS) entry which is preliminary data.</text>
</comment>
<evidence type="ECO:0000313" key="4">
    <source>
        <dbReference type="Proteomes" id="UP000194873"/>
    </source>
</evidence>
<feature type="domain" description="TonB C-terminal" evidence="2">
    <location>
        <begin position="88"/>
        <end position="187"/>
    </location>
</feature>
<dbReference type="EMBL" id="MTSE01000003">
    <property type="protein sequence ID" value="OUJ74904.1"/>
    <property type="molecule type" value="Genomic_DNA"/>
</dbReference>
<reference evidence="3 4" key="1">
    <citation type="submission" date="2017-01" db="EMBL/GenBank/DDBJ databases">
        <title>A new Hymenobacter.</title>
        <authorList>
            <person name="Liang Y."/>
            <person name="Feng F."/>
        </authorList>
    </citation>
    <scope>NUCLEOTIDE SEQUENCE [LARGE SCALE GENOMIC DNA]</scope>
    <source>
        <strain evidence="3">MIMBbqt21</strain>
    </source>
</reference>
<proteinExistence type="predicted"/>
<dbReference type="RefSeq" id="WP_086593713.1">
    <property type="nucleotide sequence ID" value="NZ_MTSE01000003.1"/>
</dbReference>
<feature type="signal peptide" evidence="1">
    <location>
        <begin position="1"/>
        <end position="20"/>
    </location>
</feature>
<keyword evidence="1" id="KW-0732">Signal</keyword>
<sequence length="187" mass="20342">MKKWFYALVTLLLAAPAVQAQNSFNIWTAAPAAPITPLHKKARPAKPAPVVEAAPAPAKPAAEEPLVKQSKLIKRGLTQRMHEHKPLAEDSVSMVFFRENSRYPIAAQKAGAEGSVVIKLEIKPDGEVSKTSVVVLQPKVVAGRTNVVPVAAMQSLADEAQRIFRMLRFEPAQRTSVEELTASFSLN</sequence>
<evidence type="ECO:0000259" key="2">
    <source>
        <dbReference type="PROSITE" id="PS52015"/>
    </source>
</evidence>